<dbReference type="HAMAP" id="MF_03001">
    <property type="entry name" value="eIF3b"/>
    <property type="match status" value="1"/>
</dbReference>
<dbReference type="InterPro" id="IPR000504">
    <property type="entry name" value="RRM_dom"/>
</dbReference>
<dbReference type="Gene3D" id="1.20.5.170">
    <property type="match status" value="1"/>
</dbReference>
<feature type="compositionally biased region" description="Basic and acidic residues" evidence="8">
    <location>
        <begin position="854"/>
        <end position="878"/>
    </location>
</feature>
<proteinExistence type="inferred from homology"/>
<evidence type="ECO:0000313" key="10">
    <source>
        <dbReference type="EMBL" id="EKM83792.1"/>
    </source>
</evidence>
<dbReference type="FunFam" id="2.130.10.10:FF:000947">
    <property type="entry name" value="Eukaryotic translation initiation factor 3 subunit B"/>
    <property type="match status" value="1"/>
</dbReference>
<evidence type="ECO:0000256" key="7">
    <source>
        <dbReference type="PROSITE-ProRule" id="PRU00176"/>
    </source>
</evidence>
<dbReference type="GO" id="GO:0003723">
    <property type="term" value="F:RNA binding"/>
    <property type="evidence" value="ECO:0007669"/>
    <property type="project" value="UniProtKB-UniRule"/>
</dbReference>
<dbReference type="InterPro" id="IPR034363">
    <property type="entry name" value="eIF3B_RRM"/>
</dbReference>
<evidence type="ECO:0000256" key="4">
    <source>
        <dbReference type="ARBA" id="ARBA00022884"/>
    </source>
</evidence>
<dbReference type="InterPro" id="IPR046347">
    <property type="entry name" value="bZIP_sf"/>
</dbReference>
<keyword evidence="6" id="KW-0539">Nucleus</keyword>
<dbReference type="SMART" id="SM00338">
    <property type="entry name" value="BRLZ"/>
    <property type="match status" value="1"/>
</dbReference>
<dbReference type="GO" id="GO:0005852">
    <property type="term" value="C:eukaryotic translation initiation factor 3 complex"/>
    <property type="evidence" value="ECO:0007669"/>
    <property type="project" value="InterPro"/>
</dbReference>
<evidence type="ECO:0000256" key="8">
    <source>
        <dbReference type="SAM" id="MobiDB-lite"/>
    </source>
</evidence>
<name>K5XKA0_AGABU</name>
<evidence type="ECO:0000256" key="5">
    <source>
        <dbReference type="ARBA" id="ARBA00022917"/>
    </source>
</evidence>
<dbReference type="PANTHER" id="PTHR14068">
    <property type="entry name" value="EUKARYOTIC TRANSLATION INITIATION FACTOR 3 EIF3 -RELATED"/>
    <property type="match status" value="1"/>
</dbReference>
<evidence type="ECO:0000256" key="2">
    <source>
        <dbReference type="ARBA" id="ARBA00022490"/>
    </source>
</evidence>
<dbReference type="STRING" id="597362.K5XKA0"/>
<dbReference type="Pfam" id="PF10297">
    <property type="entry name" value="Hap4_Hap_bind"/>
    <property type="match status" value="1"/>
</dbReference>
<dbReference type="KEGG" id="abp:AGABI1DRAFT66759"/>
<feature type="region of interest" description="Disordered" evidence="8">
    <location>
        <begin position="1178"/>
        <end position="1208"/>
    </location>
</feature>
<dbReference type="InterPro" id="IPR013979">
    <property type="entry name" value="TIF_beta_prop-like"/>
</dbReference>
<dbReference type="InParanoid" id="K5XKA0"/>
<dbReference type="eggNOG" id="KOG2314">
    <property type="taxonomic scope" value="Eukaryota"/>
</dbReference>
<dbReference type="AlphaFoldDB" id="K5XKA0"/>
<dbReference type="PROSITE" id="PS50102">
    <property type="entry name" value="RRM"/>
    <property type="match status" value="1"/>
</dbReference>
<dbReference type="Gene3D" id="2.130.10.10">
    <property type="entry name" value="YVTN repeat-like/Quinoprotein amine dehydrogenase"/>
    <property type="match status" value="2"/>
</dbReference>
<dbReference type="Gene3D" id="3.30.70.330">
    <property type="match status" value="1"/>
</dbReference>
<dbReference type="PANTHER" id="PTHR14068:SF0">
    <property type="entry name" value="EUKARYOTIC TRANSLATION INITIATION FACTOR 3 SUBUNIT B"/>
    <property type="match status" value="1"/>
</dbReference>
<feature type="region of interest" description="Disordered" evidence="8">
    <location>
        <begin position="854"/>
        <end position="935"/>
    </location>
</feature>
<accession>K5XKA0</accession>
<evidence type="ECO:0000259" key="9">
    <source>
        <dbReference type="PROSITE" id="PS50102"/>
    </source>
</evidence>
<keyword evidence="2" id="KW-0963">Cytoplasm</keyword>
<feature type="region of interest" description="Disordered" evidence="8">
    <location>
        <begin position="733"/>
        <end position="753"/>
    </location>
</feature>
<dbReference type="InterPro" id="IPR004827">
    <property type="entry name" value="bZIP"/>
</dbReference>
<reference evidence="11" key="1">
    <citation type="journal article" date="2012" name="Proc. Natl. Acad. Sci. U.S.A.">
        <title>Genome sequence of the button mushroom Agaricus bisporus reveals mechanisms governing adaptation to a humic-rich ecological niche.</title>
        <authorList>
            <person name="Morin E."/>
            <person name="Kohler A."/>
            <person name="Baker A.R."/>
            <person name="Foulongne-Oriol M."/>
            <person name="Lombard V."/>
            <person name="Nagy L.G."/>
            <person name="Ohm R.A."/>
            <person name="Patyshakuliyeva A."/>
            <person name="Brun A."/>
            <person name="Aerts A.L."/>
            <person name="Bailey A.M."/>
            <person name="Billette C."/>
            <person name="Coutinho P.M."/>
            <person name="Deakin G."/>
            <person name="Doddapaneni H."/>
            <person name="Floudas D."/>
            <person name="Grimwood J."/>
            <person name="Hilden K."/>
            <person name="Kuees U."/>
            <person name="LaButti K.M."/>
            <person name="Lapidus A."/>
            <person name="Lindquist E.A."/>
            <person name="Lucas S.M."/>
            <person name="Murat C."/>
            <person name="Riley R.W."/>
            <person name="Salamov A.A."/>
            <person name="Schmutz J."/>
            <person name="Subramanian V."/>
            <person name="Woesten H.A.B."/>
            <person name="Xu J."/>
            <person name="Eastwood D.C."/>
            <person name="Foster G.D."/>
            <person name="Sonnenberg A.S."/>
            <person name="Cullen D."/>
            <person name="de Vries R.P."/>
            <person name="Lundell T."/>
            <person name="Hibbett D.S."/>
            <person name="Henrissat B."/>
            <person name="Burton K.S."/>
            <person name="Kerrigan R.W."/>
            <person name="Challen M.P."/>
            <person name="Grigoriev I.V."/>
            <person name="Martin F."/>
        </authorList>
    </citation>
    <scope>NUCLEOTIDE SEQUENCE [LARGE SCALE GENOMIC DNA]</scope>
    <source>
        <strain evidence="11">JB137-S8 / ATCC MYA-4627 / FGSC 10392</strain>
    </source>
</reference>
<feature type="non-terminal residue" evidence="10">
    <location>
        <position position="1235"/>
    </location>
</feature>
<feature type="compositionally biased region" description="Basic and acidic residues" evidence="8">
    <location>
        <begin position="1189"/>
        <end position="1198"/>
    </location>
</feature>
<dbReference type="OMA" id="GCEHCIS"/>
<dbReference type="GO" id="GO:0031369">
    <property type="term" value="F:translation initiation factor binding"/>
    <property type="evidence" value="ECO:0007669"/>
    <property type="project" value="InterPro"/>
</dbReference>
<dbReference type="InterPro" id="IPR012677">
    <property type="entry name" value="Nucleotide-bd_a/b_plait_sf"/>
</dbReference>
<dbReference type="HOGENOM" id="CLU_265091_0_0_1"/>
<dbReference type="GO" id="GO:0005634">
    <property type="term" value="C:nucleus"/>
    <property type="evidence" value="ECO:0007669"/>
    <property type="project" value="InterPro"/>
</dbReference>
<organism evidence="10 11">
    <name type="scientific">Agaricus bisporus var. burnettii (strain JB137-S8 / ATCC MYA-4627 / FGSC 10392)</name>
    <name type="common">White button mushroom</name>
    <dbReference type="NCBI Taxonomy" id="597362"/>
    <lineage>
        <taxon>Eukaryota</taxon>
        <taxon>Fungi</taxon>
        <taxon>Dikarya</taxon>
        <taxon>Basidiomycota</taxon>
        <taxon>Agaricomycotina</taxon>
        <taxon>Agaricomycetes</taxon>
        <taxon>Agaricomycetidae</taxon>
        <taxon>Agaricales</taxon>
        <taxon>Agaricineae</taxon>
        <taxon>Agaricaceae</taxon>
        <taxon>Agaricus</taxon>
    </lineage>
</organism>
<dbReference type="RefSeq" id="XP_007325156.1">
    <property type="nucleotide sequence ID" value="XM_007325094.1"/>
</dbReference>
<keyword evidence="11" id="KW-1185">Reference proteome</keyword>
<evidence type="ECO:0000256" key="3">
    <source>
        <dbReference type="ARBA" id="ARBA00022540"/>
    </source>
</evidence>
<dbReference type="GO" id="GO:0003700">
    <property type="term" value="F:DNA-binding transcription factor activity"/>
    <property type="evidence" value="ECO:0007669"/>
    <property type="project" value="InterPro"/>
</dbReference>
<comment type="subcellular location">
    <subcellularLocation>
        <location evidence="1">Cytoplasm</location>
    </subcellularLocation>
</comment>
<keyword evidence="5" id="KW-0648">Protein biosynthesis</keyword>
<feature type="region of interest" description="Disordered" evidence="8">
    <location>
        <begin position="765"/>
        <end position="811"/>
    </location>
</feature>
<dbReference type="GO" id="GO:0003743">
    <property type="term" value="F:translation initiation factor activity"/>
    <property type="evidence" value="ECO:0007669"/>
    <property type="project" value="UniProtKB-KW"/>
</dbReference>
<dbReference type="PROSITE" id="PS00036">
    <property type="entry name" value="BZIP_BASIC"/>
    <property type="match status" value="1"/>
</dbReference>
<dbReference type="CDD" id="cd12278">
    <property type="entry name" value="RRM_eIF3B"/>
    <property type="match status" value="1"/>
</dbReference>
<keyword evidence="4 7" id="KW-0694">RNA-binding</keyword>
<feature type="compositionally biased region" description="Low complexity" evidence="8">
    <location>
        <begin position="741"/>
        <end position="753"/>
    </location>
</feature>
<dbReference type="OrthoDB" id="10250414at2759"/>
<dbReference type="InterPro" id="IPR035979">
    <property type="entry name" value="RBD_domain_sf"/>
</dbReference>
<keyword evidence="3" id="KW-0396">Initiation factor</keyword>
<dbReference type="GeneID" id="18830609"/>
<feature type="compositionally biased region" description="Low complexity" evidence="8">
    <location>
        <begin position="915"/>
        <end position="933"/>
    </location>
</feature>
<dbReference type="SUPFAM" id="SSF82171">
    <property type="entry name" value="DPP6 N-terminal domain-like"/>
    <property type="match status" value="1"/>
</dbReference>
<dbReference type="FunCoup" id="K5XKA0">
    <property type="interactions" value="881"/>
</dbReference>
<dbReference type="InterPro" id="IPR011400">
    <property type="entry name" value="EIF3B"/>
</dbReference>
<dbReference type="InterPro" id="IPR018287">
    <property type="entry name" value="Hap4_TF_heteromerisation"/>
</dbReference>
<gene>
    <name evidence="10" type="ORF">AGABI1DRAFT_66759</name>
</gene>
<dbReference type="SUPFAM" id="SSF57959">
    <property type="entry name" value="Leucine zipper domain"/>
    <property type="match status" value="1"/>
</dbReference>
<dbReference type="SUPFAM" id="SSF54928">
    <property type="entry name" value="RNA-binding domain, RBD"/>
    <property type="match status" value="1"/>
</dbReference>
<evidence type="ECO:0000313" key="11">
    <source>
        <dbReference type="Proteomes" id="UP000008493"/>
    </source>
</evidence>
<evidence type="ECO:0000256" key="6">
    <source>
        <dbReference type="ARBA" id="ARBA00023242"/>
    </source>
</evidence>
<feature type="domain" description="RRM" evidence="9">
    <location>
        <begin position="31"/>
        <end position="111"/>
    </location>
</feature>
<dbReference type="EMBL" id="JH971385">
    <property type="protein sequence ID" value="EKM83792.1"/>
    <property type="molecule type" value="Genomic_DNA"/>
</dbReference>
<dbReference type="InterPro" id="IPR015943">
    <property type="entry name" value="WD40/YVTN_repeat-like_dom_sf"/>
</dbReference>
<evidence type="ECO:0000256" key="1">
    <source>
        <dbReference type="ARBA" id="ARBA00004496"/>
    </source>
</evidence>
<protein>
    <recommendedName>
        <fullName evidence="9">RRM domain-containing protein</fullName>
    </recommendedName>
</protein>
<sequence length="1235" mass="140092">MSAALLQDPEDIDYSDIENKYKIQYDESFDNVLLVDGVPIIGKDKLEKLLAKICKEFSRKGVTIKPDDIHVPWDDSTGKSKGFIFVELRSIDEANLALVSLHNHPFDARHIFKLNRFTDIEKFAELDEVYVEPEEEEFAPKEHLRAWLADPQGRDQYVTYRGEEVLIHWHGKPSQYEIAYKPEWKDFLYVAWSPLGTYVATLHRQGVRLWGGPSWKPQQRFAHPFVKLIDFSPCENYIVTWSNEPIVVPEGAVQGPQYFSPDDEGNNIAVWDIKSGHLLRTFSTYHEGETPGQKKQMQWPILKWSPDDKFIARLTPSQMISIYELPDMGLHGKKSLKIEGVVDFEWCPLGERDKEVTERDAKGGIKTTKKARENMLVYWTPEVVNQPARVTLLSFPGRSILRQKNLFNVTECKLYWQNQGDFLCVKVDRHTKTKKSIFCNLEIFRMREKDFPVEVIELKDTVTDFSWEPKGDRFAIVSSSDPNLGNPGPGITVKTDVGFYQLDHSKNDFRLLRTLSSRTSNAIRWSPRGRHVVLATVGSSTKSELEFWDLDFNSDDANRKEGQASKDDWGSGIQLLGSADHYGVTDVEWDPSGRYLATSASAWTHTLENGYAVWDFRGQELTKQIQDRFKQFIWRPRPPTLLTKEQQRTIRRNLREYSRVFDEEDAAEESNVSAELVALRKRLVDEWNAWRTLRKRELADERGHKTDKHEVSEAKEEIEVWVDEVIEQIEEAGPSLPPLSPSHMSTPSPSPTTLWATASKEWVIQPKPKPGRKPKKDLSAAVKDEEEACSDSKGRRVQNRAAQRAFRERKQSQLAELQSRIQQYEQGEIERNVALQNIAKRLKEDNEALRRENSLLKERITKQEQEQRAANEKKRWRDNSPGSVHSPKAPARKKPRFSPETHDKPLSTYLPSPPSMLDSPNSSNSSDSGFSPMYEVQSSEATHPIIANIDLNNTNRSISLESFHYSPSFNCGFCSDDTPCVCRELAAQQVSERSNLTNFKSEEFTGVVHLEPAPQPQSSRSSILDNLPAYRPPVPLRRRETTCTVNSIFPVQVLPETRPPTISSQPTCSGDPSNCLACADDAFGKAFCSAIKETIAARPSCVDYPGGVPSSSHNPCNSRGGCEHCISDPTANLNGYDSSESIPTNAAWQQIKAHPNVSFADLSLLANVVASRSRCTGPRISLSPNPHAQYKEKEKAQREGASPPPRDVLARCGRIREVSKSAVHDALRLLDVKFP</sequence>
<dbReference type="Proteomes" id="UP000008493">
    <property type="component" value="Unassembled WGS sequence"/>
</dbReference>
<dbReference type="CDD" id="cd14688">
    <property type="entry name" value="bZIP_YAP"/>
    <property type="match status" value="1"/>
</dbReference>
<dbReference type="Pfam" id="PF08662">
    <property type="entry name" value="eIF2A"/>
    <property type="match status" value="2"/>
</dbReference>